<name>A0A5A9N211_9TELE</name>
<accession>A0A5A9N211</accession>
<dbReference type="InterPro" id="IPR001660">
    <property type="entry name" value="SAM"/>
</dbReference>
<dbReference type="SMART" id="SM00454">
    <property type="entry name" value="SAM"/>
    <property type="match status" value="1"/>
</dbReference>
<dbReference type="SUPFAM" id="SSF47769">
    <property type="entry name" value="SAM/Pointed domain"/>
    <property type="match status" value="1"/>
</dbReference>
<dbReference type="InterPro" id="IPR011990">
    <property type="entry name" value="TPR-like_helical_dom_sf"/>
</dbReference>
<evidence type="ECO:0000313" key="3">
    <source>
        <dbReference type="EMBL" id="KAA0703700.1"/>
    </source>
</evidence>
<dbReference type="Proteomes" id="UP000324632">
    <property type="component" value="Chromosome 23"/>
</dbReference>
<dbReference type="EMBL" id="SOYY01000023">
    <property type="protein sequence ID" value="KAA0703700.1"/>
    <property type="molecule type" value="Genomic_DNA"/>
</dbReference>
<dbReference type="Pfam" id="PF00536">
    <property type="entry name" value="SAM_1"/>
    <property type="match status" value="1"/>
</dbReference>
<dbReference type="PROSITE" id="PS50105">
    <property type="entry name" value="SAM_DOMAIN"/>
    <property type="match status" value="1"/>
</dbReference>
<organism evidence="3 4">
    <name type="scientific">Triplophysa tibetana</name>
    <dbReference type="NCBI Taxonomy" id="1572043"/>
    <lineage>
        <taxon>Eukaryota</taxon>
        <taxon>Metazoa</taxon>
        <taxon>Chordata</taxon>
        <taxon>Craniata</taxon>
        <taxon>Vertebrata</taxon>
        <taxon>Euteleostomi</taxon>
        <taxon>Actinopterygii</taxon>
        <taxon>Neopterygii</taxon>
        <taxon>Teleostei</taxon>
        <taxon>Ostariophysi</taxon>
        <taxon>Cypriniformes</taxon>
        <taxon>Nemacheilidae</taxon>
        <taxon>Triplophysa</taxon>
    </lineage>
</organism>
<feature type="region of interest" description="Disordered" evidence="1">
    <location>
        <begin position="1"/>
        <end position="23"/>
    </location>
</feature>
<dbReference type="Gene3D" id="1.10.150.50">
    <property type="entry name" value="Transcription Factor, Ets-1"/>
    <property type="match status" value="1"/>
</dbReference>
<reference evidence="3 4" key="1">
    <citation type="journal article" date="2019" name="Mol. Ecol. Resour.">
        <title>Chromosome-level genome assembly of Triplophysa tibetana, a fish adapted to the harsh high-altitude environment of the Tibetan Plateau.</title>
        <authorList>
            <person name="Yang X."/>
            <person name="Liu H."/>
            <person name="Ma Z."/>
            <person name="Zou Y."/>
            <person name="Zou M."/>
            <person name="Mao Y."/>
            <person name="Li X."/>
            <person name="Wang H."/>
            <person name="Chen T."/>
            <person name="Wang W."/>
            <person name="Yang R."/>
        </authorList>
    </citation>
    <scope>NUCLEOTIDE SEQUENCE [LARGE SCALE GENOMIC DNA]</scope>
    <source>
        <strain evidence="3">TTIB1903HZAU</strain>
        <tissue evidence="3">Muscle</tissue>
    </source>
</reference>
<dbReference type="Gene3D" id="1.25.40.10">
    <property type="entry name" value="Tetratricopeptide repeat domain"/>
    <property type="match status" value="1"/>
</dbReference>
<sequence>MVTKTETGRTGQERPEDPQTWTESMVSDWLRSIGIKETYIKKLHEEEVDGRVLLELSEDFLKKETGMKSGPALLIIKKRDELSKSSQKAQNQQERLEKQTGGKNDHLASGIKTDDSTNEEIKDDSEFVIKTKGDSKLRPFGTKGEDFTYVESNVLEPESGVIDLITPCHEYKSFKIAATLDRQRLQAKFAKELLKFATGCVNMRTNGTIHFGVMDSRGDSGYVHGEIVGIPVRDKDMYCDALDYIERGFDSSQSERIRLCIGALQFIQVVCSNGSQEHYVVEVDIEPSVSKVKNNVFSVCLPNFNEKANKVHLEKKTAYRRVGSKSEPVVDLNEFHQNMPYRDIQREEAETRCNFTTPELCQNLGKKLIMLMTDGKKKMEKDKWYILVTNRFQEKDLQSIDFLLNMNVLCVFDFDEDSNVSGLCHEYNKHHVVNRHFMQNYKISSGMTIKDFESHLHLFDQISWIFCNGRSDYKGNEPPCDEKTWVKTKRTLLKDCVSLICKDVLPKGTFKVIFLLTSSVETPFLNTFYEFITDMKGHEDIICLGESEENFKKWQTYALESCDMDTVNNSSVVGMTISQVNATLQQVQPTTTQASKRLPIHVKGECFLDLREEEVRFSLEILSLNHYEETSGDLIESEKETIEQQFYHGGKVTWMNLWLAEKKVVGEVIHRDAYSEVNSLLNDCLNWSLDRGSISCINIYHHPGSGGSTVARQVLWNNRRALRCAVVKHSYSASVVSEHAVWLREYEEKDPQKCLPVLLLFEDCEQEYLEDVKYELEVAVNTKKIARGTLCFILLSCRRSHHPEKMCKESPHRNVSVTHKLSDAEKDQFSKKRRKLEEQFKPEFILTFVLMCEDFKSHKITEYVKQFVKHLLQGIDHTSVVTKLVQYVALLNTHVQNSFMSLSHCESLLALSIHMDRFRHHSFETALSEQAKLVLIHLRDENTYITSIRIIHPLVAKEILHQLMGDKQQQSDLALDLLNNDVLFEHRFGKDQYIKFLRDLFITRHKIIKGDEFDSFFSPLIDHVREKECPDKAIELLKEAYKRFNEDALFAQHLARLNYKHDRFEDAEKWAETAVAKRPNNSYILDTKGQVYRQWFTAKCKAMEQNEKTPENTVDAVETALKAIECFQACGKAAVADNETMNNAGFFGVVEVGCVLLKLISSLHVFSRPNHHQFMKYLLTDYIPLEIEKPWEHFHCKLKNLQKNMLEALEWVSEDLSYFQTDVNRDEEKTSEKTIKHPIHWLVNKTSVYGQYFIDASLTKNQSQVRLTPLMKRMMIYYKGGGNITTIFSILTNQKHDDRQSVLEHIISFYPSKPMSANMPQKDLVNYIASHFALSCLSTQSSKLAAFQDLQKLSNQLPKEKQKCFPNALFLLVLLFWPEEHDNEKEKERKYEIVLSAVEHLQKYYEKKLKDIPPRKKRIYTHFFLGNGAGFEKIVHKSKVETITKLFSVSERRQKWFSGEVWKMPVIAKLLRRVPGWTEDEKVFLEIPTEKTFQIPALNPSTIPHSNENVTFYLGFTLKGPVALNITQFCTRYKPPVTRIQALVNSRIPLVLCTNNNNVARFLRCRAAGWHACPSFLNNEMSGLCFSTPLRFTPHSSVSQQQAVRGEQWADKGTPSLINGLRDVCSRVGSQRFLLGSR</sequence>
<dbReference type="FunFam" id="1.10.150.50:FF:000126">
    <property type="entry name" value="Zmp:0000000735"/>
    <property type="match status" value="1"/>
</dbReference>
<keyword evidence="4" id="KW-1185">Reference proteome</keyword>
<feature type="region of interest" description="Disordered" evidence="1">
    <location>
        <begin position="81"/>
        <end position="119"/>
    </location>
</feature>
<evidence type="ECO:0000313" key="4">
    <source>
        <dbReference type="Proteomes" id="UP000324632"/>
    </source>
</evidence>
<feature type="domain" description="SAM" evidence="2">
    <location>
        <begin position="21"/>
        <end position="67"/>
    </location>
</feature>
<comment type="caution">
    <text evidence="3">The sequence shown here is derived from an EMBL/GenBank/DDBJ whole genome shotgun (WGS) entry which is preliminary data.</text>
</comment>
<dbReference type="InterPro" id="IPR013761">
    <property type="entry name" value="SAM/pointed_sf"/>
</dbReference>
<dbReference type="FunFam" id="1.25.40.10:FF:002612">
    <property type="entry name" value="Sterile alpha motif domain-containing 9-like"/>
    <property type="match status" value="1"/>
</dbReference>
<dbReference type="Pfam" id="PF14559">
    <property type="entry name" value="TPR_19"/>
    <property type="match status" value="1"/>
</dbReference>
<feature type="compositionally biased region" description="Polar residues" evidence="1">
    <location>
        <begin position="84"/>
        <end position="93"/>
    </location>
</feature>
<dbReference type="PANTHER" id="PTHR16155">
    <property type="entry name" value="DED DOMAIN-CONTAINING PROTEIN"/>
    <property type="match status" value="1"/>
</dbReference>
<gene>
    <name evidence="3" type="ORF">E1301_Tti000653</name>
</gene>
<feature type="compositionally biased region" description="Basic and acidic residues" evidence="1">
    <location>
        <begin position="94"/>
        <end position="106"/>
    </location>
</feature>
<evidence type="ECO:0000259" key="2">
    <source>
        <dbReference type="PROSITE" id="PS50105"/>
    </source>
</evidence>
<protein>
    <submittedName>
        <fullName evidence="3">Sterile alpha motif domain-containing protein 9-like</fullName>
    </submittedName>
</protein>
<feature type="compositionally biased region" description="Polar residues" evidence="1">
    <location>
        <begin position="1"/>
        <end position="10"/>
    </location>
</feature>
<proteinExistence type="predicted"/>
<dbReference type="SUPFAM" id="SSF48452">
    <property type="entry name" value="TPR-like"/>
    <property type="match status" value="1"/>
</dbReference>
<dbReference type="GO" id="GO:0005737">
    <property type="term" value="C:cytoplasm"/>
    <property type="evidence" value="ECO:0007669"/>
    <property type="project" value="TreeGrafter"/>
</dbReference>
<dbReference type="PANTHER" id="PTHR16155:SF3">
    <property type="entry name" value="STERILE ALPHA MOTIF DOMAIN-CONTAINING PROTEIN 9-LIKE"/>
    <property type="match status" value="1"/>
</dbReference>
<evidence type="ECO:0000256" key="1">
    <source>
        <dbReference type="SAM" id="MobiDB-lite"/>
    </source>
</evidence>